<proteinExistence type="predicted"/>
<name>A0A368GXC7_ANCCA</name>
<feature type="signal peptide" evidence="1">
    <location>
        <begin position="1"/>
        <end position="27"/>
    </location>
</feature>
<keyword evidence="3" id="KW-1185">Reference proteome</keyword>
<keyword evidence="1" id="KW-0732">Signal</keyword>
<organism evidence="2 3">
    <name type="scientific">Ancylostoma caninum</name>
    <name type="common">Dog hookworm</name>
    <dbReference type="NCBI Taxonomy" id="29170"/>
    <lineage>
        <taxon>Eukaryota</taxon>
        <taxon>Metazoa</taxon>
        <taxon>Ecdysozoa</taxon>
        <taxon>Nematoda</taxon>
        <taxon>Chromadorea</taxon>
        <taxon>Rhabditida</taxon>
        <taxon>Rhabditina</taxon>
        <taxon>Rhabditomorpha</taxon>
        <taxon>Strongyloidea</taxon>
        <taxon>Ancylostomatidae</taxon>
        <taxon>Ancylostomatinae</taxon>
        <taxon>Ancylostoma</taxon>
    </lineage>
</organism>
<comment type="caution">
    <text evidence="2">The sequence shown here is derived from an EMBL/GenBank/DDBJ whole genome shotgun (WGS) entry which is preliminary data.</text>
</comment>
<gene>
    <name evidence="2" type="ORF">ANCCAN_04878</name>
</gene>
<evidence type="ECO:0000256" key="1">
    <source>
        <dbReference type="SAM" id="SignalP"/>
    </source>
</evidence>
<accession>A0A368GXC7</accession>
<reference evidence="2 3" key="1">
    <citation type="submission" date="2014-10" db="EMBL/GenBank/DDBJ databases">
        <title>Draft genome of the hookworm Ancylostoma caninum.</title>
        <authorList>
            <person name="Mitreva M."/>
        </authorList>
    </citation>
    <scope>NUCLEOTIDE SEQUENCE [LARGE SCALE GENOMIC DNA]</scope>
    <source>
        <strain evidence="2 3">Baltimore</strain>
    </source>
</reference>
<sequence length="162" mass="18139">MLKFQEVFVEMLLPLLILARIPRFSACIATQPGGPGTVTLPPSGPGTGVPGVEMCPCPRNLYAKNLCPKPPRICYDKADEAVVYNVGQTCTATLNCPDDYQVRFMLADGRTLNNGESSKKLFLTVNFFQDQEKHILKNVKCKNVTERQHQRQFLSKILEPLR</sequence>
<dbReference type="Proteomes" id="UP000252519">
    <property type="component" value="Unassembled WGS sequence"/>
</dbReference>
<dbReference type="AlphaFoldDB" id="A0A368GXC7"/>
<evidence type="ECO:0000313" key="3">
    <source>
        <dbReference type="Proteomes" id="UP000252519"/>
    </source>
</evidence>
<feature type="chain" id="PRO_5016894050" evidence="1">
    <location>
        <begin position="28"/>
        <end position="162"/>
    </location>
</feature>
<dbReference type="EMBL" id="JOJR01000039">
    <property type="protein sequence ID" value="RCN49001.1"/>
    <property type="molecule type" value="Genomic_DNA"/>
</dbReference>
<protein>
    <submittedName>
        <fullName evidence="2">Uncharacterized protein</fullName>
    </submittedName>
</protein>
<evidence type="ECO:0000313" key="2">
    <source>
        <dbReference type="EMBL" id="RCN49001.1"/>
    </source>
</evidence>